<gene>
    <name evidence="2" type="primary">prnD</name>
</gene>
<feature type="region of interest" description="Disordered" evidence="1">
    <location>
        <begin position="74"/>
        <end position="94"/>
    </location>
</feature>
<feature type="non-terminal residue" evidence="2">
    <location>
        <position position="1"/>
    </location>
</feature>
<reference evidence="2" key="1">
    <citation type="journal article" date="2009" name="Environ. Microbiol.">
        <title>Genomics of pyrrolnitrin biosynthetic loci: evidence for conservation and whole-operon mobility within Gram-negative bacteria.</title>
        <authorList>
            <person name="Costa R."/>
            <person name="van Aarle I.M."/>
            <person name="Mendes R."/>
            <person name="van Elsas J.D."/>
        </authorList>
    </citation>
    <scope>NUCLEOTIDE SEQUENCE</scope>
    <source>
        <strain evidence="2">ESR63</strain>
    </source>
</reference>
<feature type="compositionally biased region" description="Basic residues" evidence="1">
    <location>
        <begin position="79"/>
        <end position="91"/>
    </location>
</feature>
<evidence type="ECO:0000313" key="2">
    <source>
        <dbReference type="EMBL" id="CAQ53702.1"/>
    </source>
</evidence>
<organism evidence="2">
    <name type="scientific">Burkholderia cepacia</name>
    <name type="common">Pseudomonas cepacia</name>
    <dbReference type="NCBI Taxonomy" id="292"/>
    <lineage>
        <taxon>Bacteria</taxon>
        <taxon>Pseudomonadati</taxon>
        <taxon>Pseudomonadota</taxon>
        <taxon>Betaproteobacteria</taxon>
        <taxon>Burkholderiales</taxon>
        <taxon>Burkholderiaceae</taxon>
        <taxon>Burkholderia</taxon>
        <taxon>Burkholderia cepacia complex</taxon>
    </lineage>
</organism>
<dbReference type="EMBL" id="AM992018">
    <property type="protein sequence ID" value="CAQ53702.1"/>
    <property type="molecule type" value="Genomic_DNA"/>
</dbReference>
<accession>B3CL10</accession>
<evidence type="ECO:0000256" key="1">
    <source>
        <dbReference type="SAM" id="MobiDB-lite"/>
    </source>
</evidence>
<dbReference type="AlphaFoldDB" id="B3CL10"/>
<sequence>TRREPGRRAGHGRVHPVPVSPLAVRRAGPVRSHPRAQPGGAAAGARSARRASADVGHRGAVRLRVGLVRLPATAAPAARNRRGRRRQRRLHAPALRVRDDDGGLADRREFLRRATRDPRARAPDLGLRTQAVRRLAPVAGGRAAGPGGRVVRCRDRLHREPVLRAPRHAVARARPEHVADEPALRRLPRRVRDDRRAGRRLQIQAAPVRHAGERRQKRHAHAHLDQEVGGVLRRAT</sequence>
<proteinExistence type="predicted"/>
<protein>
    <submittedName>
        <fullName evidence="2">Aminopyrrolnitrin oxygenase</fullName>
    </submittedName>
</protein>
<name>B3CL10_BURCE</name>
<feature type="region of interest" description="Disordered" evidence="1">
    <location>
        <begin position="195"/>
        <end position="236"/>
    </location>
</feature>
<feature type="non-terminal residue" evidence="2">
    <location>
        <position position="236"/>
    </location>
</feature>
<feature type="region of interest" description="Disordered" evidence="1">
    <location>
        <begin position="1"/>
        <end position="55"/>
    </location>
</feature>